<dbReference type="EMBL" id="QUSZ01005651">
    <property type="protein sequence ID" value="RHY08806.1"/>
    <property type="molecule type" value="Genomic_DNA"/>
</dbReference>
<dbReference type="EMBL" id="QUTF01010262">
    <property type="protein sequence ID" value="RHZ32747.1"/>
    <property type="molecule type" value="Genomic_DNA"/>
</dbReference>
<sequence>MKSASLLVTALLVHTSNGLRWEEHDFRVMLGNLGQVVPVNQCPAWATPVTDLHFTASSGVCLPPSANLFLQASGNLLKPVPYPHSAYHYILDSPLFTYSNGAGVASSTVAALPRVSVSILKNVDPTSSTLVPSTEWAYHWQDFDEHRNDRVWSLLSPLTTAPGVYKVQLNAHDYFVDSGVCELCFTVTDRYRPKSSSLCPATPGGGVALGSWSAANVATLDAYLDGVSSFVGSRGNNANCNTPLPAGGSACDDTNTVTPTDWFSCPLATALGDFIPADFAGGATGCVGTILATDPLATNVITPNFFNSPSVCTRTVTFAYKWYEYWSQFSCASSGATGLCTSGADGPNSDYGPNGGDESGVTSSSAYACANTVSLSATADDLVASATVSGNPSLTSNVQFISDPATVFAEPSYTALGDAGNTQIHFWSPSNAAQDADLDVRNTITVPIQSVFSTTALGGPIAGLTLPAAPSLVSFRWSTTTPPTWKRYSANENLVLTDFATTVTFEAWTHCGQKGSAVTWTVYNHRHQSIQNVDEWFQPQWSYVSKPRCNVPHSDFGVVQFAFDVDDLNARIVNLDAESDKPIAAILPPTAALLGDTNYVRWFFNSVKCAWKYGEALSAADFTLSDYAWSISADDFASTGSPPNYTPQTFQFAPKLLNQGVTKVSVYCDFFFTDTLKANVVTVYRDASYVGDSKSFPVGAYDLPSGFLGTPTPANGVSSLKVAPGYKVTLYQDFNQRGSSISLTADTPSFLVGWDNLVKSIRVTALPGTTGINSVTIHTDKNFVFENCDRPTWADAYFPTGETCVGNCKAPSWLNTPGGRVAAPFQASGGNLIFPAAEYTAAAPIGTTFHVGANYACCSACDGAAGFGASITSVSAPWTAGSPISRCQPSNYAPPNPIPTQVDPTTNADPDATPVLLAFADMMSTSSSSSSLAVLVMMVALVGVVAAVVFHQSSKARQFVALDDAYTSLTDPALY</sequence>
<evidence type="ECO:0000313" key="15">
    <source>
        <dbReference type="Proteomes" id="UP000283543"/>
    </source>
</evidence>
<dbReference type="Proteomes" id="UP000266239">
    <property type="component" value="Unassembled WGS sequence"/>
</dbReference>
<dbReference type="Proteomes" id="UP000283543">
    <property type="component" value="Unassembled WGS sequence"/>
</dbReference>
<dbReference type="Gene3D" id="2.60.20.10">
    <property type="entry name" value="Crystallins"/>
    <property type="match status" value="1"/>
</dbReference>
<name>A0A397EIC1_APHAT</name>
<dbReference type="EMBL" id="QUTB01011775">
    <property type="protein sequence ID" value="RHY37231.1"/>
    <property type="molecule type" value="Genomic_DNA"/>
</dbReference>
<protein>
    <submittedName>
        <fullName evidence="8">Uncharacterized protein</fullName>
    </submittedName>
</protein>
<feature type="transmembrane region" description="Helical" evidence="1">
    <location>
        <begin position="932"/>
        <end position="950"/>
    </location>
</feature>
<feature type="signal peptide" evidence="2">
    <location>
        <begin position="1"/>
        <end position="18"/>
    </location>
</feature>
<dbReference type="EMBL" id="QUTD01006365">
    <property type="protein sequence ID" value="RHY55795.1"/>
    <property type="molecule type" value="Genomic_DNA"/>
</dbReference>
<evidence type="ECO:0000313" key="5">
    <source>
        <dbReference type="EMBL" id="RHY37231.1"/>
    </source>
</evidence>
<accession>A0A397EIC1</accession>
<evidence type="ECO:0000313" key="14">
    <source>
        <dbReference type="Proteomes" id="UP000266643"/>
    </source>
</evidence>
<keyword evidence="1" id="KW-0472">Membrane</keyword>
<evidence type="ECO:0000313" key="4">
    <source>
        <dbReference type="EMBL" id="RHY19690.1"/>
    </source>
</evidence>
<evidence type="ECO:0000313" key="8">
    <source>
        <dbReference type="EMBL" id="RHY92421.1"/>
    </source>
</evidence>
<dbReference type="VEuPathDB" id="FungiDB:H257_15971"/>
<proteinExistence type="predicted"/>
<evidence type="ECO:0000313" key="7">
    <source>
        <dbReference type="EMBL" id="RHY64023.1"/>
    </source>
</evidence>
<dbReference type="EMBL" id="QUTA01004457">
    <property type="protein sequence ID" value="RHY19690.1"/>
    <property type="molecule type" value="Genomic_DNA"/>
</dbReference>
<dbReference type="Proteomes" id="UP000266196">
    <property type="component" value="Unassembled WGS sequence"/>
</dbReference>
<comment type="caution">
    <text evidence="8">The sequence shown here is derived from an EMBL/GenBank/DDBJ whole genome shotgun (WGS) entry which is preliminary data.</text>
</comment>
<organism evidence="8 12">
    <name type="scientific">Aphanomyces astaci</name>
    <name type="common">Crayfish plague agent</name>
    <dbReference type="NCBI Taxonomy" id="112090"/>
    <lineage>
        <taxon>Eukaryota</taxon>
        <taxon>Sar</taxon>
        <taxon>Stramenopiles</taxon>
        <taxon>Oomycota</taxon>
        <taxon>Saprolegniomycetes</taxon>
        <taxon>Saprolegniales</taxon>
        <taxon>Verrucalvaceae</taxon>
        <taxon>Aphanomyces</taxon>
    </lineage>
</organism>
<evidence type="ECO:0000313" key="11">
    <source>
        <dbReference type="Proteomes" id="UP000265716"/>
    </source>
</evidence>
<keyword evidence="1" id="KW-1133">Transmembrane helix</keyword>
<dbReference type="Proteomes" id="UP000265427">
    <property type="component" value="Unassembled WGS sequence"/>
</dbReference>
<feature type="chain" id="PRO_5036334712" evidence="2">
    <location>
        <begin position="19"/>
        <end position="975"/>
    </location>
</feature>
<dbReference type="Proteomes" id="UP000265716">
    <property type="component" value="Unassembled WGS sequence"/>
</dbReference>
<dbReference type="SUPFAM" id="SSF49695">
    <property type="entry name" value="gamma-Crystallin-like"/>
    <property type="match status" value="1"/>
</dbReference>
<evidence type="ECO:0000256" key="1">
    <source>
        <dbReference type="SAM" id="Phobius"/>
    </source>
</evidence>
<dbReference type="InterPro" id="IPR011024">
    <property type="entry name" value="G_crystallin-like"/>
</dbReference>
<evidence type="ECO:0000313" key="3">
    <source>
        <dbReference type="EMBL" id="RHY08806.1"/>
    </source>
</evidence>
<evidence type="ECO:0000313" key="16">
    <source>
        <dbReference type="Proteomes" id="UP000286510"/>
    </source>
</evidence>
<dbReference type="EMBL" id="QUTC01004529">
    <property type="protein sequence ID" value="RHY64023.1"/>
    <property type="molecule type" value="Genomic_DNA"/>
</dbReference>
<evidence type="ECO:0000313" key="12">
    <source>
        <dbReference type="Proteomes" id="UP000266196"/>
    </source>
</evidence>
<gene>
    <name evidence="4" type="ORF">DYB25_002745</name>
    <name evidence="9" type="ORF">DYB26_001975</name>
    <name evidence="6" type="ORF">DYB30_002863</name>
    <name evidence="8" type="ORF">DYB31_001771</name>
    <name evidence="5" type="ORF">DYB34_001838</name>
    <name evidence="3" type="ORF">DYB36_000351</name>
    <name evidence="7" type="ORF">DYB38_002515</name>
</gene>
<evidence type="ECO:0000313" key="6">
    <source>
        <dbReference type="EMBL" id="RHY55795.1"/>
    </source>
</evidence>
<evidence type="ECO:0000313" key="9">
    <source>
        <dbReference type="EMBL" id="RHZ32747.1"/>
    </source>
</evidence>
<evidence type="ECO:0000313" key="13">
    <source>
        <dbReference type="Proteomes" id="UP000266239"/>
    </source>
</evidence>
<evidence type="ECO:0000313" key="10">
    <source>
        <dbReference type="Proteomes" id="UP000265427"/>
    </source>
</evidence>
<keyword evidence="1" id="KW-0812">Transmembrane</keyword>
<dbReference type="AlphaFoldDB" id="A0A397EIC1"/>
<evidence type="ECO:0000256" key="2">
    <source>
        <dbReference type="SAM" id="SignalP"/>
    </source>
</evidence>
<reference evidence="10 11" key="1">
    <citation type="submission" date="2018-08" db="EMBL/GenBank/DDBJ databases">
        <title>Aphanomyces genome sequencing and annotation.</title>
        <authorList>
            <person name="Minardi D."/>
            <person name="Oidtmann B."/>
            <person name="Van Der Giezen M."/>
            <person name="Studholme D.J."/>
        </authorList>
    </citation>
    <scope>NUCLEOTIDE SEQUENCE [LARGE SCALE GENOMIC DNA]</scope>
    <source>
        <strain evidence="8 12">197901</strain>
        <strain evidence="6 14">D2</strain>
        <strain evidence="9 16">FDL457</strain>
        <strain evidence="3 10">Kv</strain>
        <strain evidence="7 11">SA</strain>
        <strain evidence="5 15">Si</strain>
        <strain evidence="4 13">Yx</strain>
    </source>
</reference>
<keyword evidence="2" id="KW-0732">Signal</keyword>
<dbReference type="EMBL" id="QUTE01017607">
    <property type="protein sequence ID" value="RHY92421.1"/>
    <property type="molecule type" value="Genomic_DNA"/>
</dbReference>
<dbReference type="Proteomes" id="UP000286510">
    <property type="component" value="Unassembled WGS sequence"/>
</dbReference>
<dbReference type="Proteomes" id="UP000266643">
    <property type="component" value="Unassembled WGS sequence"/>
</dbReference>